<protein>
    <submittedName>
        <fullName evidence="3">Uncharacterized protein</fullName>
    </submittedName>
</protein>
<feature type="transmembrane region" description="Helical" evidence="2">
    <location>
        <begin position="595"/>
        <end position="618"/>
    </location>
</feature>
<dbReference type="Proteomes" id="UP000250140">
    <property type="component" value="Unassembled WGS sequence"/>
</dbReference>
<keyword evidence="4" id="KW-1185">Reference proteome</keyword>
<gene>
    <name evidence="3" type="ORF">AOQ84DRAFT_380795</name>
</gene>
<name>A0A8E2ETE0_9PEZI</name>
<feature type="transmembrane region" description="Helical" evidence="2">
    <location>
        <begin position="12"/>
        <end position="32"/>
    </location>
</feature>
<evidence type="ECO:0000256" key="2">
    <source>
        <dbReference type="SAM" id="Phobius"/>
    </source>
</evidence>
<keyword evidence="2" id="KW-0472">Membrane</keyword>
<organism evidence="3 4">
    <name type="scientific">Glonium stellatum</name>
    <dbReference type="NCBI Taxonomy" id="574774"/>
    <lineage>
        <taxon>Eukaryota</taxon>
        <taxon>Fungi</taxon>
        <taxon>Dikarya</taxon>
        <taxon>Ascomycota</taxon>
        <taxon>Pezizomycotina</taxon>
        <taxon>Dothideomycetes</taxon>
        <taxon>Pleosporomycetidae</taxon>
        <taxon>Gloniales</taxon>
        <taxon>Gloniaceae</taxon>
        <taxon>Glonium</taxon>
    </lineage>
</organism>
<dbReference type="PANTHER" id="PTHR35043">
    <property type="entry name" value="TRANSCRIPTION FACTOR DOMAIN-CONTAINING PROTEIN"/>
    <property type="match status" value="1"/>
</dbReference>
<dbReference type="AlphaFoldDB" id="A0A8E2ETE0"/>
<feature type="region of interest" description="Disordered" evidence="1">
    <location>
        <begin position="474"/>
        <end position="501"/>
    </location>
</feature>
<evidence type="ECO:0000313" key="4">
    <source>
        <dbReference type="Proteomes" id="UP000250140"/>
    </source>
</evidence>
<evidence type="ECO:0000256" key="1">
    <source>
        <dbReference type="SAM" id="MobiDB-lite"/>
    </source>
</evidence>
<proteinExistence type="predicted"/>
<dbReference type="PANTHER" id="PTHR35043:SF7">
    <property type="entry name" value="TRANSCRIPTION FACTOR DOMAIN-CONTAINING PROTEIN"/>
    <property type="match status" value="1"/>
</dbReference>
<dbReference type="EMBL" id="KV750563">
    <property type="protein sequence ID" value="OCL04241.1"/>
    <property type="molecule type" value="Genomic_DNA"/>
</dbReference>
<evidence type="ECO:0000313" key="3">
    <source>
        <dbReference type="EMBL" id="OCL04241.1"/>
    </source>
</evidence>
<reference evidence="3 4" key="1">
    <citation type="journal article" date="2016" name="Nat. Commun.">
        <title>Ectomycorrhizal ecology is imprinted in the genome of the dominant symbiotic fungus Cenococcum geophilum.</title>
        <authorList>
            <consortium name="DOE Joint Genome Institute"/>
            <person name="Peter M."/>
            <person name="Kohler A."/>
            <person name="Ohm R.A."/>
            <person name="Kuo A."/>
            <person name="Krutzmann J."/>
            <person name="Morin E."/>
            <person name="Arend M."/>
            <person name="Barry K.W."/>
            <person name="Binder M."/>
            <person name="Choi C."/>
            <person name="Clum A."/>
            <person name="Copeland A."/>
            <person name="Grisel N."/>
            <person name="Haridas S."/>
            <person name="Kipfer T."/>
            <person name="LaButti K."/>
            <person name="Lindquist E."/>
            <person name="Lipzen A."/>
            <person name="Maire R."/>
            <person name="Meier B."/>
            <person name="Mihaltcheva S."/>
            <person name="Molinier V."/>
            <person name="Murat C."/>
            <person name="Poggeler S."/>
            <person name="Quandt C.A."/>
            <person name="Sperisen C."/>
            <person name="Tritt A."/>
            <person name="Tisserant E."/>
            <person name="Crous P.W."/>
            <person name="Henrissat B."/>
            <person name="Nehls U."/>
            <person name="Egli S."/>
            <person name="Spatafora J.W."/>
            <person name="Grigoriev I.V."/>
            <person name="Martin F.M."/>
        </authorList>
    </citation>
    <scope>NUCLEOTIDE SEQUENCE [LARGE SCALE GENOMIC DNA]</scope>
    <source>
        <strain evidence="3 4">CBS 207.34</strain>
    </source>
</reference>
<feature type="transmembrane region" description="Helical" evidence="2">
    <location>
        <begin position="638"/>
        <end position="659"/>
    </location>
</feature>
<feature type="region of interest" description="Disordered" evidence="1">
    <location>
        <begin position="317"/>
        <end position="352"/>
    </location>
</feature>
<keyword evidence="2" id="KW-0812">Transmembrane</keyword>
<dbReference type="OrthoDB" id="3061561at2759"/>
<accession>A0A8E2ETE0</accession>
<feature type="transmembrane region" description="Helical" evidence="2">
    <location>
        <begin position="72"/>
        <end position="93"/>
    </location>
</feature>
<sequence>MTRKDVTLSTPLAYVDIFYPILLASTLLHAYFDYDALTYDQNFSHKQQSKRGPNKFQSPAARRRRALIVEKWFTKGMFTFKQVLLSALFLLVFDQAGAAPAQSGHLKNPTAPANDYEPGWVSAPKTRGTLGLIFSCVITLFLCAWTTIHVNIEPENEVNKTLSRAFETVIPGFSRFGLSRHIERLTASRVVRKLGWACVTLVIPEGIMAIATYERKTAYYLLKEVNMIIPKINGKINEKSPQEPPIKEWDWPLAYYAIMGGFVVPEDVYDAAKARAKLPEAAGDHIEADRNGQEISPALGSGSNDARTTNFTEAVSQSHGNISEDEISPPNIGKANNEEAKGTKGKKENKPLTLTPRGVLEMAKWQHEAGDERGLLSLISSDKVRDKSKANSLNKIIVVWQALWMIIQVIGRTADNLPVTLLELHTVLHTFCAVAMYITWWDKPVDIATPTTVPLHLDNPKDVQKVVRLVRGADNINDPTSPLNRNAGKDESSELEKAKAIPEEDKAATSSARKRAYLTSRAGLGKLLYSSIFLLGSDSKKKEFYKGVYDAYGQLLRGWHNLWLQALIISFVGLVYGGVHLAAWNNEFPSFAEQLLWKISAIITATAWGMFIFSLCLYPGLKQLEKKKECFKIFTSNVLQIGFIVCAGPVVLVRLYLLVESFVSIRKLPYGSYSLTSWANTWPHAS</sequence>
<feature type="compositionally biased region" description="Basic and acidic residues" evidence="1">
    <location>
        <begin position="336"/>
        <end position="350"/>
    </location>
</feature>
<feature type="transmembrane region" description="Helical" evidence="2">
    <location>
        <begin position="562"/>
        <end position="583"/>
    </location>
</feature>
<keyword evidence="2" id="KW-1133">Transmembrane helix</keyword>
<feature type="compositionally biased region" description="Basic and acidic residues" evidence="1">
    <location>
        <begin position="487"/>
        <end position="501"/>
    </location>
</feature>
<feature type="transmembrane region" description="Helical" evidence="2">
    <location>
        <begin position="130"/>
        <end position="152"/>
    </location>
</feature>